<gene>
    <name evidence="2" type="ordered locus">FraEuI1c_1480</name>
</gene>
<evidence type="ECO:0000313" key="2">
    <source>
        <dbReference type="EMBL" id="ADP79542.1"/>
    </source>
</evidence>
<dbReference type="InParanoid" id="E3J6B5"/>
<keyword evidence="3" id="KW-1185">Reference proteome</keyword>
<feature type="region of interest" description="Disordered" evidence="1">
    <location>
        <begin position="324"/>
        <end position="348"/>
    </location>
</feature>
<feature type="region of interest" description="Disordered" evidence="1">
    <location>
        <begin position="1"/>
        <end position="41"/>
    </location>
</feature>
<feature type="compositionally biased region" description="Low complexity" evidence="1">
    <location>
        <begin position="332"/>
        <end position="348"/>
    </location>
</feature>
<accession>E3J6B5</accession>
<name>E3J6B5_PSEI1</name>
<protein>
    <submittedName>
        <fullName evidence="2">Uncharacterized protein</fullName>
    </submittedName>
</protein>
<dbReference type="eggNOG" id="ENOG5033PWK">
    <property type="taxonomic scope" value="Bacteria"/>
</dbReference>
<proteinExistence type="predicted"/>
<organism evidence="2 3">
    <name type="scientific">Pseudofrankia inefficax (strain DSM 45817 / CECT 9037 / DDB 130130 / EuI1c)</name>
    <name type="common">Frankia inefficax</name>
    <dbReference type="NCBI Taxonomy" id="298654"/>
    <lineage>
        <taxon>Bacteria</taxon>
        <taxon>Bacillati</taxon>
        <taxon>Actinomycetota</taxon>
        <taxon>Actinomycetes</taxon>
        <taxon>Frankiales</taxon>
        <taxon>Frankiaceae</taxon>
        <taxon>Pseudofrankia</taxon>
    </lineage>
</organism>
<evidence type="ECO:0000313" key="3">
    <source>
        <dbReference type="Proteomes" id="UP000002484"/>
    </source>
</evidence>
<dbReference type="Proteomes" id="UP000002484">
    <property type="component" value="Chromosome"/>
</dbReference>
<dbReference type="HOGENOM" id="CLU_796338_0_0_11"/>
<sequence>MPSGAKALTMQPVLDERLGGDPRATGAALPTGGATATNKTVGELTGVTPGLTPDPAERFLWTVLLADGTRALTRAGHWAKALDHVRRHRGIGQRLLDGRQVLVLAHCATGDHRKALDCLDASLTQDRWENAVAAALRLLCLRAGDMPFETVFSAAVANYLTLDADRADVVFRSRLGLSLLALASSDSKAGPIVRRLTTDAQCNSDVCAAAQIRDNPHLRPRRTVDEQDRLTHIVAEAGPACGLLPPELLADLKILAALAESNLRHAVARSSPAGPPLSEFAQPRTCISLECLKRMSWPAWTPYLAPGPRARRAGPMARAISDRLPSHPVAGLRSSRFPSRPRLLPTAN</sequence>
<dbReference type="AlphaFoldDB" id="E3J6B5"/>
<dbReference type="EMBL" id="CP002299">
    <property type="protein sequence ID" value="ADP79542.1"/>
    <property type="molecule type" value="Genomic_DNA"/>
</dbReference>
<evidence type="ECO:0000256" key="1">
    <source>
        <dbReference type="SAM" id="MobiDB-lite"/>
    </source>
</evidence>
<reference evidence="2 3" key="1">
    <citation type="submission" date="2010-10" db="EMBL/GenBank/DDBJ databases">
        <title>Complete sequence of Frankia sp. EuI1c.</title>
        <authorList>
            <consortium name="US DOE Joint Genome Institute"/>
            <person name="Lucas S."/>
            <person name="Copeland A."/>
            <person name="Lapidus A."/>
            <person name="Cheng J.-F."/>
            <person name="Bruce D."/>
            <person name="Goodwin L."/>
            <person name="Pitluck S."/>
            <person name="Chertkov O."/>
            <person name="Detter J.C."/>
            <person name="Han C."/>
            <person name="Tapia R."/>
            <person name="Land M."/>
            <person name="Hauser L."/>
            <person name="Jeffries C."/>
            <person name="Kyrpides N."/>
            <person name="Ivanova N."/>
            <person name="Mikhailova N."/>
            <person name="Beauchemin N."/>
            <person name="Sen A."/>
            <person name="Sur S.A."/>
            <person name="Gtari M."/>
            <person name="Wall L."/>
            <person name="Tisa L."/>
            <person name="Woyke T."/>
        </authorList>
    </citation>
    <scope>NUCLEOTIDE SEQUENCE [LARGE SCALE GENOMIC DNA]</scope>
    <source>
        <strain evidence="3">DSM 45817 / CECT 9037 / EuI1c</strain>
    </source>
</reference>
<feature type="compositionally biased region" description="Low complexity" evidence="1">
    <location>
        <begin position="24"/>
        <end position="37"/>
    </location>
</feature>
<dbReference type="STRING" id="298654.FraEuI1c_1480"/>
<dbReference type="KEGG" id="fri:FraEuI1c_1480"/>